<organism evidence="1">
    <name type="scientific">Arundo donax</name>
    <name type="common">Giant reed</name>
    <name type="synonym">Donax arundinaceus</name>
    <dbReference type="NCBI Taxonomy" id="35708"/>
    <lineage>
        <taxon>Eukaryota</taxon>
        <taxon>Viridiplantae</taxon>
        <taxon>Streptophyta</taxon>
        <taxon>Embryophyta</taxon>
        <taxon>Tracheophyta</taxon>
        <taxon>Spermatophyta</taxon>
        <taxon>Magnoliopsida</taxon>
        <taxon>Liliopsida</taxon>
        <taxon>Poales</taxon>
        <taxon>Poaceae</taxon>
        <taxon>PACMAD clade</taxon>
        <taxon>Arundinoideae</taxon>
        <taxon>Arundineae</taxon>
        <taxon>Arundo</taxon>
    </lineage>
</organism>
<name>A0A0A9G819_ARUDO</name>
<proteinExistence type="predicted"/>
<evidence type="ECO:0000313" key="1">
    <source>
        <dbReference type="EMBL" id="JAE18686.1"/>
    </source>
</evidence>
<dbReference type="EMBL" id="GBRH01179210">
    <property type="protein sequence ID" value="JAE18686.1"/>
    <property type="molecule type" value="Transcribed_RNA"/>
</dbReference>
<sequence>MYTSSSSAS</sequence>
<reference evidence="1" key="1">
    <citation type="submission" date="2014-09" db="EMBL/GenBank/DDBJ databases">
        <authorList>
            <person name="Magalhaes I.L.F."/>
            <person name="Oliveira U."/>
            <person name="Santos F.R."/>
            <person name="Vidigal T.H.D.A."/>
            <person name="Brescovit A.D."/>
            <person name="Santos A.J."/>
        </authorList>
    </citation>
    <scope>NUCLEOTIDE SEQUENCE</scope>
    <source>
        <tissue evidence="1">Shoot tissue taken approximately 20 cm above the soil surface</tissue>
    </source>
</reference>
<reference evidence="1" key="2">
    <citation type="journal article" date="2015" name="Data Brief">
        <title>Shoot transcriptome of the giant reed, Arundo donax.</title>
        <authorList>
            <person name="Barrero R.A."/>
            <person name="Guerrero F.D."/>
            <person name="Moolhuijzen P."/>
            <person name="Goolsby J.A."/>
            <person name="Tidwell J."/>
            <person name="Bellgard S.E."/>
            <person name="Bellgard M.I."/>
        </authorList>
    </citation>
    <scope>NUCLEOTIDE SEQUENCE</scope>
    <source>
        <tissue evidence="1">Shoot tissue taken approximately 20 cm above the soil surface</tissue>
    </source>
</reference>
<accession>A0A0A9G819</accession>
<protein>
    <submittedName>
        <fullName evidence="1">Uncharacterized protein</fullName>
    </submittedName>
</protein>